<keyword evidence="9 10" id="KW-0472">Membrane</keyword>
<dbReference type="PANTHER" id="PTHR30151">
    <property type="entry name" value="ALKANE SULFONATE ABC TRANSPORTER-RELATED, MEMBRANE SUBUNIT"/>
    <property type="match status" value="1"/>
</dbReference>
<feature type="domain" description="ABC transmembrane type-1" evidence="11">
    <location>
        <begin position="120"/>
        <end position="300"/>
    </location>
</feature>
<dbReference type="NCBIfam" id="TIGR01183">
    <property type="entry name" value="ntrB"/>
    <property type="match status" value="1"/>
</dbReference>
<keyword evidence="3 10" id="KW-0813">Transport</keyword>
<dbReference type="PROSITE" id="PS50928">
    <property type="entry name" value="ABC_TM1"/>
    <property type="match status" value="1"/>
</dbReference>
<dbReference type="FunFam" id="1.10.3720.10:FF:000003">
    <property type="entry name" value="Aliphatic sulfonate ABC transporter permease"/>
    <property type="match status" value="1"/>
</dbReference>
<evidence type="ECO:0000256" key="8">
    <source>
        <dbReference type="ARBA" id="ARBA00023065"/>
    </source>
</evidence>
<evidence type="ECO:0000256" key="9">
    <source>
        <dbReference type="ARBA" id="ARBA00023136"/>
    </source>
</evidence>
<dbReference type="Proteomes" id="UP000005744">
    <property type="component" value="Unassembled WGS sequence"/>
</dbReference>
<dbReference type="OrthoDB" id="8138334at2"/>
<comment type="subcellular location">
    <subcellularLocation>
        <location evidence="1">Cell inner membrane</location>
    </subcellularLocation>
    <subcellularLocation>
        <location evidence="2 10">Cell membrane</location>
        <topology evidence="2 10">Multi-pass membrane protein</topology>
    </subcellularLocation>
</comment>
<keyword evidence="6 10" id="KW-0812">Transmembrane</keyword>
<evidence type="ECO:0000256" key="10">
    <source>
        <dbReference type="RuleBase" id="RU363032"/>
    </source>
</evidence>
<dbReference type="SUPFAM" id="SSF161098">
    <property type="entry name" value="MetI-like"/>
    <property type="match status" value="1"/>
</dbReference>
<proteinExistence type="inferred from homology"/>
<comment type="similarity">
    <text evidence="10">Belongs to the binding-protein-dependent transport system permease family.</text>
</comment>
<keyword evidence="13" id="KW-1185">Reference proteome</keyword>
<name>I3CF86_9GAMM</name>
<dbReference type="InterPro" id="IPR005889">
    <property type="entry name" value="NtrB"/>
</dbReference>
<keyword evidence="8" id="KW-0406">Ion transport</keyword>
<evidence type="ECO:0000256" key="4">
    <source>
        <dbReference type="ARBA" id="ARBA00022475"/>
    </source>
</evidence>
<evidence type="ECO:0000256" key="1">
    <source>
        <dbReference type="ARBA" id="ARBA00004533"/>
    </source>
</evidence>
<evidence type="ECO:0000256" key="3">
    <source>
        <dbReference type="ARBA" id="ARBA00022448"/>
    </source>
</evidence>
<feature type="transmembrane region" description="Helical" evidence="10">
    <location>
        <begin position="184"/>
        <end position="203"/>
    </location>
</feature>
<keyword evidence="4" id="KW-1003">Cell membrane</keyword>
<feature type="transmembrane region" description="Helical" evidence="10">
    <location>
        <begin position="282"/>
        <end position="303"/>
    </location>
</feature>
<dbReference type="InterPro" id="IPR035906">
    <property type="entry name" value="MetI-like_sf"/>
</dbReference>
<evidence type="ECO:0000313" key="12">
    <source>
        <dbReference type="EMBL" id="EIJ42279.1"/>
    </source>
</evidence>
<sequence length="312" mass="34222">MSNHAVVIPLPLNNAEKTTDSVKPIALPVTMTAETVSESAKTPELPKQASWLANNWQTYTAATLLPLVTFAIVIGLWLIVQKHFATDLPTPSDVWQRATEVFASPFYDNGPNDKGIGWQVMYSLGRVMAGFSLAVIIGIPLGFLMGMSMNFSRACTPLIQILRPVSPLAWLPIGLLMFKAVDPSAIFVIFITSIWPIIINTSAGVRAIPKDYMNVAAVLQLNTFEITRKILLPATLPHILTGMRLSLNIAWMVIVAAEMLTGGIGIGFYVWDEWNNLNVSSIVVAILLIGVVGIVLEMLMNLIQSRFDYNAR</sequence>
<protein>
    <submittedName>
        <fullName evidence="12">Nitrate ABC transporter, permease protein</fullName>
    </submittedName>
</protein>
<dbReference type="GO" id="GO:0015112">
    <property type="term" value="F:nitrate transmembrane transporter activity"/>
    <property type="evidence" value="ECO:0007669"/>
    <property type="project" value="InterPro"/>
</dbReference>
<evidence type="ECO:0000256" key="6">
    <source>
        <dbReference type="ARBA" id="ARBA00022692"/>
    </source>
</evidence>
<evidence type="ECO:0000259" key="11">
    <source>
        <dbReference type="PROSITE" id="PS50928"/>
    </source>
</evidence>
<keyword evidence="7 10" id="KW-1133">Transmembrane helix</keyword>
<organism evidence="12 13">
    <name type="scientific">Beggiatoa alba B18LD</name>
    <dbReference type="NCBI Taxonomy" id="395493"/>
    <lineage>
        <taxon>Bacteria</taxon>
        <taxon>Pseudomonadati</taxon>
        <taxon>Pseudomonadota</taxon>
        <taxon>Gammaproteobacteria</taxon>
        <taxon>Thiotrichales</taxon>
        <taxon>Thiotrichaceae</taxon>
        <taxon>Beggiatoa</taxon>
    </lineage>
</organism>
<feature type="transmembrane region" description="Helical" evidence="10">
    <location>
        <begin position="127"/>
        <end position="149"/>
    </location>
</feature>
<dbReference type="GO" id="GO:0042918">
    <property type="term" value="P:alkanesulfonate transmembrane transport"/>
    <property type="evidence" value="ECO:0007669"/>
    <property type="project" value="UniProtKB-ARBA"/>
</dbReference>
<evidence type="ECO:0000256" key="2">
    <source>
        <dbReference type="ARBA" id="ARBA00004651"/>
    </source>
</evidence>
<dbReference type="eggNOG" id="COG0600">
    <property type="taxonomic scope" value="Bacteria"/>
</dbReference>
<dbReference type="PANTHER" id="PTHR30151:SF7">
    <property type="entry name" value="NITRATE IMPORT PERMEASE PROTEIN NRTB"/>
    <property type="match status" value="1"/>
</dbReference>
<evidence type="ECO:0000313" key="13">
    <source>
        <dbReference type="Proteomes" id="UP000005744"/>
    </source>
</evidence>
<evidence type="ECO:0000256" key="5">
    <source>
        <dbReference type="ARBA" id="ARBA00022519"/>
    </source>
</evidence>
<dbReference type="CDD" id="cd06261">
    <property type="entry name" value="TM_PBP2"/>
    <property type="match status" value="1"/>
</dbReference>
<feature type="transmembrane region" description="Helical" evidence="10">
    <location>
        <begin position="59"/>
        <end position="80"/>
    </location>
</feature>
<dbReference type="Pfam" id="PF00528">
    <property type="entry name" value="BPD_transp_1"/>
    <property type="match status" value="1"/>
</dbReference>
<accession>I3CF86</accession>
<keyword evidence="5" id="KW-0997">Cell inner membrane</keyword>
<dbReference type="EMBL" id="JH600070">
    <property type="protein sequence ID" value="EIJ42279.1"/>
    <property type="molecule type" value="Genomic_DNA"/>
</dbReference>
<gene>
    <name evidence="12" type="ORF">BegalDRAFT_1385</name>
</gene>
<dbReference type="AlphaFoldDB" id="I3CF86"/>
<dbReference type="HOGENOM" id="CLU_046113_1_1_6"/>
<dbReference type="Gene3D" id="1.10.3720.10">
    <property type="entry name" value="MetI-like"/>
    <property type="match status" value="1"/>
</dbReference>
<dbReference type="InterPro" id="IPR000515">
    <property type="entry name" value="MetI-like"/>
</dbReference>
<dbReference type="GO" id="GO:0006811">
    <property type="term" value="P:monoatomic ion transport"/>
    <property type="evidence" value="ECO:0007669"/>
    <property type="project" value="UniProtKB-KW"/>
</dbReference>
<feature type="transmembrane region" description="Helical" evidence="10">
    <location>
        <begin position="249"/>
        <end position="270"/>
    </location>
</feature>
<dbReference type="RefSeq" id="WP_002685084.1">
    <property type="nucleotide sequence ID" value="NZ_JH600070.1"/>
</dbReference>
<reference evidence="12 13" key="1">
    <citation type="submission" date="2011-11" db="EMBL/GenBank/DDBJ databases">
        <title>Improved High-Quality Draft sequence of Beggiatoa alba B18lD.</title>
        <authorList>
            <consortium name="US DOE Joint Genome Institute"/>
            <person name="Lucas S."/>
            <person name="Han J."/>
            <person name="Lapidus A."/>
            <person name="Cheng J.-F."/>
            <person name="Goodwin L."/>
            <person name="Pitluck S."/>
            <person name="Peters L."/>
            <person name="Mikhailova N."/>
            <person name="Held B."/>
            <person name="Detter J.C."/>
            <person name="Han C."/>
            <person name="Tapia R."/>
            <person name="Land M."/>
            <person name="Hauser L."/>
            <person name="Kyrpides N."/>
            <person name="Ivanova N."/>
            <person name="Pagani I."/>
            <person name="Samuel K."/>
            <person name="Teske A."/>
            <person name="Mueller J."/>
            <person name="Woyke T."/>
        </authorList>
    </citation>
    <scope>NUCLEOTIDE SEQUENCE [LARGE SCALE GENOMIC DNA]</scope>
    <source>
        <strain evidence="12 13">B18LD</strain>
    </source>
</reference>
<dbReference type="GO" id="GO:0005886">
    <property type="term" value="C:plasma membrane"/>
    <property type="evidence" value="ECO:0007669"/>
    <property type="project" value="UniProtKB-SubCell"/>
</dbReference>
<evidence type="ECO:0000256" key="7">
    <source>
        <dbReference type="ARBA" id="ARBA00022989"/>
    </source>
</evidence>
<dbReference type="STRING" id="395493.BegalDRAFT_1385"/>